<dbReference type="GO" id="GO:0071111">
    <property type="term" value="F:cyclic-guanylate-specific phosphodiesterase activity"/>
    <property type="evidence" value="ECO:0007669"/>
    <property type="project" value="InterPro"/>
</dbReference>
<dbReference type="Pfam" id="PF00990">
    <property type="entry name" value="GGDEF"/>
    <property type="match status" value="1"/>
</dbReference>
<dbReference type="NCBIfam" id="TIGR00254">
    <property type="entry name" value="GGDEF"/>
    <property type="match status" value="1"/>
</dbReference>
<feature type="domain" description="GGDEF" evidence="2">
    <location>
        <begin position="48"/>
        <end position="181"/>
    </location>
</feature>
<dbReference type="SMART" id="SM00052">
    <property type="entry name" value="EAL"/>
    <property type="match status" value="1"/>
</dbReference>
<dbReference type="RefSeq" id="WP_349432732.1">
    <property type="nucleotide sequence ID" value="NZ_CP157743.1"/>
</dbReference>
<dbReference type="PROSITE" id="PS50887">
    <property type="entry name" value="GGDEF"/>
    <property type="match status" value="1"/>
</dbReference>
<reference evidence="3 4" key="1">
    <citation type="journal article" date="2024" name="Microbiology">
        <title>Methylomarinum rosea sp. nov., a novel halophilic methanotrophic bacterium from the hypersaline Lake Elton.</title>
        <authorList>
            <person name="Suleimanov R.Z."/>
            <person name="Oshkin I.Y."/>
            <person name="Danilova O.V."/>
            <person name="Suzina N.E."/>
            <person name="Dedysh S.N."/>
        </authorList>
    </citation>
    <scope>NUCLEOTIDE SEQUENCE [LARGE SCALE GENOMIC DNA]</scope>
    <source>
        <strain evidence="3 4">Ch1-1</strain>
    </source>
</reference>
<dbReference type="Proteomes" id="UP001225378">
    <property type="component" value="Chromosome"/>
</dbReference>
<proteinExistence type="predicted"/>
<dbReference type="SUPFAM" id="SSF141868">
    <property type="entry name" value="EAL domain-like"/>
    <property type="match status" value="1"/>
</dbReference>
<evidence type="ECO:0000313" key="3">
    <source>
        <dbReference type="EMBL" id="XBS22531.1"/>
    </source>
</evidence>
<dbReference type="Gene3D" id="3.20.20.450">
    <property type="entry name" value="EAL domain"/>
    <property type="match status" value="1"/>
</dbReference>
<dbReference type="Gene3D" id="3.30.70.270">
    <property type="match status" value="1"/>
</dbReference>
<dbReference type="InterPro" id="IPR001633">
    <property type="entry name" value="EAL_dom"/>
</dbReference>
<dbReference type="SMART" id="SM00267">
    <property type="entry name" value="GGDEF"/>
    <property type="match status" value="1"/>
</dbReference>
<dbReference type="InterPro" id="IPR035919">
    <property type="entry name" value="EAL_sf"/>
</dbReference>
<dbReference type="CDD" id="cd01949">
    <property type="entry name" value="GGDEF"/>
    <property type="match status" value="1"/>
</dbReference>
<dbReference type="PANTHER" id="PTHR33121">
    <property type="entry name" value="CYCLIC DI-GMP PHOSPHODIESTERASE PDEF"/>
    <property type="match status" value="1"/>
</dbReference>
<keyword evidence="4" id="KW-1185">Reference proteome</keyword>
<name>A0AAU7NZS3_9GAMM</name>
<dbReference type="InterPro" id="IPR050706">
    <property type="entry name" value="Cyclic-di-GMP_PDE-like"/>
</dbReference>
<feature type="domain" description="EAL" evidence="1">
    <location>
        <begin position="192"/>
        <end position="441"/>
    </location>
</feature>
<sequence length="441" mass="50102">MDRATHTMLQKMHEKLVYNATHDPVTQLINHKEFIKQFKRELSRLDGAQYVLCNIEIQDFRMITNTCGLAGGEALIKQLADLLKNQLHHRQILARLGDNTLAILLRNCSAEAAYDMARKLQSRLIDSHFEWRDKSYAIGASIGMLPFNDNSYDIASLLQKVDSATLSAKNAGRNSIRIFQKNDQMLKSQLNTHDWAGRIDQVLNNDRLFIRCQKIAAIDPQKKAHCHYEILLGVKDENGKVIAPDDFIPAVERCRRMSEIDRWVVLTVLAWIEQHPSVFEALDGFSINLSGESMNSEDFLAFLKNTLASSNIALEKITFEVTETVAAENVYFTQQFIKQIKRYNCKFSLDDFGSGYSSYSYLKSLDVDFLKIDGVFVKDMLNNSTDVAIVRSMNEIAHSLGLKTIAEYVENDQIHALLHEIGVDYAQGWGVEKPMLLSELA</sequence>
<dbReference type="CDD" id="cd01948">
    <property type="entry name" value="EAL"/>
    <property type="match status" value="1"/>
</dbReference>
<protein>
    <submittedName>
        <fullName evidence="3">EAL domain-containing protein</fullName>
    </submittedName>
</protein>
<accession>A0AAU7NZS3</accession>
<dbReference type="InterPro" id="IPR029787">
    <property type="entry name" value="Nucleotide_cyclase"/>
</dbReference>
<dbReference type="PROSITE" id="PS50883">
    <property type="entry name" value="EAL"/>
    <property type="match status" value="1"/>
</dbReference>
<evidence type="ECO:0000259" key="1">
    <source>
        <dbReference type="PROSITE" id="PS50883"/>
    </source>
</evidence>
<dbReference type="KEGG" id="mech:Q9L42_004155"/>
<dbReference type="PANTHER" id="PTHR33121:SF23">
    <property type="entry name" value="CYCLIC DI-GMP PHOSPHODIESTERASE PDEB"/>
    <property type="match status" value="1"/>
</dbReference>
<evidence type="ECO:0000313" key="4">
    <source>
        <dbReference type="Proteomes" id="UP001225378"/>
    </source>
</evidence>
<dbReference type="InterPro" id="IPR043128">
    <property type="entry name" value="Rev_trsase/Diguanyl_cyclase"/>
</dbReference>
<gene>
    <name evidence="3" type="ORF">Q9L42_004155</name>
</gene>
<dbReference type="SUPFAM" id="SSF55073">
    <property type="entry name" value="Nucleotide cyclase"/>
    <property type="match status" value="1"/>
</dbReference>
<dbReference type="InterPro" id="IPR000160">
    <property type="entry name" value="GGDEF_dom"/>
</dbReference>
<dbReference type="EMBL" id="CP157743">
    <property type="protein sequence ID" value="XBS22531.1"/>
    <property type="molecule type" value="Genomic_DNA"/>
</dbReference>
<evidence type="ECO:0000259" key="2">
    <source>
        <dbReference type="PROSITE" id="PS50887"/>
    </source>
</evidence>
<organism evidence="3 4">
    <name type="scientific">Methylomarinum roseum</name>
    <dbReference type="NCBI Taxonomy" id="3067653"/>
    <lineage>
        <taxon>Bacteria</taxon>
        <taxon>Pseudomonadati</taxon>
        <taxon>Pseudomonadota</taxon>
        <taxon>Gammaproteobacteria</taxon>
        <taxon>Methylococcales</taxon>
        <taxon>Methylococcaceae</taxon>
        <taxon>Methylomarinum</taxon>
    </lineage>
</organism>
<dbReference type="Pfam" id="PF00563">
    <property type="entry name" value="EAL"/>
    <property type="match status" value="1"/>
</dbReference>
<dbReference type="AlphaFoldDB" id="A0AAU7NZS3"/>